<dbReference type="Gene3D" id="2.60.120.430">
    <property type="entry name" value="Galactose-binding lectin"/>
    <property type="match status" value="1"/>
</dbReference>
<organism evidence="1 2">
    <name type="scientific">Planktothrix serta PCC 8927</name>
    <dbReference type="NCBI Taxonomy" id="671068"/>
    <lineage>
        <taxon>Bacteria</taxon>
        <taxon>Bacillati</taxon>
        <taxon>Cyanobacteriota</taxon>
        <taxon>Cyanophyceae</taxon>
        <taxon>Oscillatoriophycideae</taxon>
        <taxon>Oscillatoriales</taxon>
        <taxon>Microcoleaceae</taxon>
        <taxon>Planktothrix</taxon>
    </lineage>
</organism>
<dbReference type="Pfam" id="PF07828">
    <property type="entry name" value="PA-IL"/>
    <property type="match status" value="1"/>
</dbReference>
<reference evidence="1" key="1">
    <citation type="submission" date="2019-10" db="EMBL/GenBank/DDBJ databases">
        <authorList>
            <consortium name="Genoscope - CEA"/>
            <person name="William W."/>
        </authorList>
    </citation>
    <scope>NUCLEOTIDE SEQUENCE [LARGE SCALE GENOMIC DNA]</scope>
    <source>
        <strain evidence="1">BBR_PRJEB10992</strain>
    </source>
</reference>
<dbReference type="InterPro" id="IPR012905">
    <property type="entry name" value="PA-IL"/>
</dbReference>
<sequence>MFRPFYGPDGFSDTSYPTTELLVPTTLTGSLIGRIGNSQPFAIGSNLTFVAANDGWLYLSMNDKPGTFNDNQGSLNVTVQLHQYRSR</sequence>
<dbReference type="SUPFAM" id="SSF49785">
    <property type="entry name" value="Galactose-binding domain-like"/>
    <property type="match status" value="1"/>
</dbReference>
<keyword evidence="2" id="KW-1185">Reference proteome</keyword>
<comment type="caution">
    <text evidence="1">The sequence shown here is derived from an EMBL/GenBank/DDBJ whole genome shotgun (WGS) entry which is preliminary data.</text>
</comment>
<dbReference type="Proteomes" id="UP000184550">
    <property type="component" value="Unassembled WGS sequence"/>
</dbReference>
<dbReference type="InterPro" id="IPR008979">
    <property type="entry name" value="Galactose-bd-like_sf"/>
</dbReference>
<accession>A0A7Z9BQV9</accession>
<name>A0A7Z9BQV9_9CYAN</name>
<protein>
    <submittedName>
        <fullName evidence="1">Uncharacterized protein</fullName>
    </submittedName>
</protein>
<gene>
    <name evidence="1" type="ORF">PL8927_600144</name>
</gene>
<proteinExistence type="predicted"/>
<dbReference type="EMBL" id="CZCU02000136">
    <property type="protein sequence ID" value="VXD17855.1"/>
    <property type="molecule type" value="Genomic_DNA"/>
</dbReference>
<dbReference type="RefSeq" id="WP_197047392.1">
    <property type="nucleotide sequence ID" value="NZ_LR734869.1"/>
</dbReference>
<dbReference type="AlphaFoldDB" id="A0A7Z9BQV9"/>
<evidence type="ECO:0000313" key="2">
    <source>
        <dbReference type="Proteomes" id="UP000184550"/>
    </source>
</evidence>
<evidence type="ECO:0000313" key="1">
    <source>
        <dbReference type="EMBL" id="VXD17855.1"/>
    </source>
</evidence>